<evidence type="ECO:0000313" key="2">
    <source>
        <dbReference type="Proteomes" id="UP000616151"/>
    </source>
</evidence>
<sequence length="446" mass="48236">MAKSPSTPGLTELTTFVTTDYAAITRGRSLPRRDYEKAKGNKTCGWVPANMSLTPFDLIADPNPWGSAGDLRLLPDPKARYRTHPKGAATALDFVMSDIVELDGAPWLCCPRAFLKKALADFEKETGSSVIASFEQEFQIRNAGWSSEPAFALSALRHADPFGPELVGALDEAGCEPENFIAEYGRDQFEITTAPAPGLVAADRCVAIREITREVARLKGWRASFAPKTAVSGVGNGVHVHLSFVNKQGKPTAFDAKQPGRVSALAGAFAAGVVRHLPALVALTAPSPISYLRLQPHHWSSAYTWFGERDRESSLRICPTVSIGGKDPARQFNLEYRAADATACPHLVLGAVIRAGIEGIRAKLSTPHIFSGDPETLSEAEKKKLGIQRLPQSLSAALDTLKADATVSGWFAPVAMETYHGMKRMEMKLIAGVEGDALCQRYSEIY</sequence>
<comment type="caution">
    <text evidence="1">The sequence shown here is derived from an EMBL/GenBank/DDBJ whole genome shotgun (WGS) entry which is preliminary data.</text>
</comment>
<evidence type="ECO:0000313" key="1">
    <source>
        <dbReference type="EMBL" id="MBK1869908.1"/>
    </source>
</evidence>
<accession>A0ACC5RB85</accession>
<organism evidence="1 2">
    <name type="scientific">Taklimakanibacter albus</name>
    <dbReference type="NCBI Taxonomy" id="2800327"/>
    <lineage>
        <taxon>Bacteria</taxon>
        <taxon>Pseudomonadati</taxon>
        <taxon>Pseudomonadota</taxon>
        <taxon>Alphaproteobacteria</taxon>
        <taxon>Hyphomicrobiales</taxon>
        <taxon>Aestuariivirgaceae</taxon>
        <taxon>Taklimakanibacter</taxon>
    </lineage>
</organism>
<gene>
    <name evidence="1" type="ORF">JHL16_26325</name>
</gene>
<proteinExistence type="predicted"/>
<dbReference type="Proteomes" id="UP000616151">
    <property type="component" value="Unassembled WGS sequence"/>
</dbReference>
<protein>
    <submittedName>
        <fullName evidence="1">Glutamine synthetase</fullName>
    </submittedName>
</protein>
<reference evidence="1" key="1">
    <citation type="submission" date="2021-01" db="EMBL/GenBank/DDBJ databases">
        <authorList>
            <person name="Sun Q."/>
        </authorList>
    </citation>
    <scope>NUCLEOTIDE SEQUENCE</scope>
    <source>
        <strain evidence="1">YIM B02566</strain>
    </source>
</reference>
<keyword evidence="2" id="KW-1185">Reference proteome</keyword>
<name>A0ACC5RB85_9HYPH</name>
<dbReference type="EMBL" id="JAENHL010000008">
    <property type="protein sequence ID" value="MBK1869908.1"/>
    <property type="molecule type" value="Genomic_DNA"/>
</dbReference>